<proteinExistence type="predicted"/>
<comment type="caution">
    <text evidence="2">The sequence shown here is derived from an EMBL/GenBank/DDBJ whole genome shotgun (WGS) entry which is preliminary data.</text>
</comment>
<keyword evidence="1" id="KW-0732">Signal</keyword>
<accession>A0ABD2BXV0</accession>
<evidence type="ECO:0000313" key="2">
    <source>
        <dbReference type="EMBL" id="KAL2737596.1"/>
    </source>
</evidence>
<sequence>MNIIALIAFLKVASALIGYDCTGSSLNISTFSLLDVADCETPDLQPVNSTVFIQLLQTSDYNMGPAAKLTSAVPTKGSMLFMVTSKDVIFTLIHTSDFALCGYTLVRMEHPKLFIMETSPDRIFKVGDTSIPNTWEQVEFIMEPIEKPAILDTLARGISGKQISTGKISLYNIMDEDSLDKIAASTGTERLWEAFVTFGSASAGKSEKEKEDEEPSESWITHKNEEETANNIDKPIHTGDYNLKTKRTDQFGSSYTNQKVNFTDNLATSRDTVIRGRLERSHSSKFKALLCDVQFHGTELAPNKMPNEQNN</sequence>
<dbReference type="EMBL" id="JAUDFV010000027">
    <property type="protein sequence ID" value="KAL2737596.1"/>
    <property type="molecule type" value="Genomic_DNA"/>
</dbReference>
<gene>
    <name evidence="2" type="ORF">V1478_001682</name>
</gene>
<protein>
    <submittedName>
        <fullName evidence="2">Uncharacterized protein</fullName>
    </submittedName>
</protein>
<evidence type="ECO:0000313" key="3">
    <source>
        <dbReference type="Proteomes" id="UP001607302"/>
    </source>
</evidence>
<dbReference type="Pfam" id="PF24664">
    <property type="entry name" value="Monjiviricetes_fusion"/>
    <property type="match status" value="3"/>
</dbReference>
<dbReference type="AlphaFoldDB" id="A0ABD2BXV0"/>
<keyword evidence="3" id="KW-1185">Reference proteome</keyword>
<feature type="signal peptide" evidence="1">
    <location>
        <begin position="1"/>
        <end position="15"/>
    </location>
</feature>
<evidence type="ECO:0000256" key="1">
    <source>
        <dbReference type="SAM" id="SignalP"/>
    </source>
</evidence>
<name>A0ABD2BXV0_VESSQ</name>
<dbReference type="Proteomes" id="UP001607302">
    <property type="component" value="Unassembled WGS sequence"/>
</dbReference>
<feature type="chain" id="PRO_5044844872" evidence="1">
    <location>
        <begin position="16"/>
        <end position="311"/>
    </location>
</feature>
<organism evidence="2 3">
    <name type="scientific">Vespula squamosa</name>
    <name type="common">Southern yellow jacket</name>
    <name type="synonym">Wasp</name>
    <dbReference type="NCBI Taxonomy" id="30214"/>
    <lineage>
        <taxon>Eukaryota</taxon>
        <taxon>Metazoa</taxon>
        <taxon>Ecdysozoa</taxon>
        <taxon>Arthropoda</taxon>
        <taxon>Hexapoda</taxon>
        <taxon>Insecta</taxon>
        <taxon>Pterygota</taxon>
        <taxon>Neoptera</taxon>
        <taxon>Endopterygota</taxon>
        <taxon>Hymenoptera</taxon>
        <taxon>Apocrita</taxon>
        <taxon>Aculeata</taxon>
        <taxon>Vespoidea</taxon>
        <taxon>Vespidae</taxon>
        <taxon>Vespinae</taxon>
        <taxon>Vespula</taxon>
    </lineage>
</organism>
<reference evidence="2 3" key="1">
    <citation type="journal article" date="2024" name="Ann. Entomol. Soc. Am.">
        <title>Genomic analyses of the southern and eastern yellowjacket wasps (Hymenoptera: Vespidae) reveal evolutionary signatures of social life.</title>
        <authorList>
            <person name="Catto M.A."/>
            <person name="Caine P.B."/>
            <person name="Orr S.E."/>
            <person name="Hunt B.G."/>
            <person name="Goodisman M.A.D."/>
        </authorList>
    </citation>
    <scope>NUCLEOTIDE SEQUENCE [LARGE SCALE GENOMIC DNA]</scope>
    <source>
        <strain evidence="2">233</strain>
        <tissue evidence="2">Head and thorax</tissue>
    </source>
</reference>